<dbReference type="OrthoDB" id="1113652at2"/>
<dbReference type="RefSeq" id="WP_072317793.1">
    <property type="nucleotide sequence ID" value="NZ_FPJE01000013.1"/>
</dbReference>
<name>A0A1K1QHT0_9FLAO</name>
<evidence type="ECO:0000313" key="2">
    <source>
        <dbReference type="Proteomes" id="UP000182248"/>
    </source>
</evidence>
<dbReference type="Pfam" id="PF15890">
    <property type="entry name" value="Peptidase_Mx1"/>
    <property type="match status" value="1"/>
</dbReference>
<keyword evidence="1" id="KW-0449">Lipoprotein</keyword>
<gene>
    <name evidence="1" type="ORF">SAMN02927921_02585</name>
</gene>
<keyword evidence="1" id="KW-0378">Hydrolase</keyword>
<dbReference type="GO" id="GO:0016787">
    <property type="term" value="F:hydrolase activity"/>
    <property type="evidence" value="ECO:0007669"/>
    <property type="project" value="UniProtKB-KW"/>
</dbReference>
<accession>A0A1K1QHT0</accession>
<protein>
    <submittedName>
        <fullName evidence="1">Substrate import-associated zinc metallohydrolase lipoprotein</fullName>
    </submittedName>
</protein>
<dbReference type="EMBL" id="FPJE01000013">
    <property type="protein sequence ID" value="SFW59482.1"/>
    <property type="molecule type" value="Genomic_DNA"/>
</dbReference>
<dbReference type="InterPro" id="IPR030890">
    <property type="entry name" value="LP_HExxH_w_TonB"/>
</dbReference>
<dbReference type="AlphaFoldDB" id="A0A1K1QHT0"/>
<keyword evidence="2" id="KW-1185">Reference proteome</keyword>
<organism evidence="1 2">
    <name type="scientific">Sinomicrobium oceani</name>
    <dbReference type="NCBI Taxonomy" id="1150368"/>
    <lineage>
        <taxon>Bacteria</taxon>
        <taxon>Pseudomonadati</taxon>
        <taxon>Bacteroidota</taxon>
        <taxon>Flavobacteriia</taxon>
        <taxon>Flavobacteriales</taxon>
        <taxon>Flavobacteriaceae</taxon>
        <taxon>Sinomicrobium</taxon>
    </lineage>
</organism>
<dbReference type="Gene3D" id="3.40.390.70">
    <property type="match status" value="1"/>
</dbReference>
<sequence>MKRILKYIYILALIILCDSCSGEEPVSSESVLDTETPALSELDIWIRENFVAPYNIDILYKWDDNQVDLNKYLYPPTLENVRPLLDVVLEVWMKPYNEIAGEDFIKNIAPRQLILVGGYNVNESGTITLGFAEQGLKIALFNVDQLDLSDLEDTQQYFHTIQHEYCHILNQTKPYDPSYAKITPSGYTSQWFGNGSSYSLRTALKKGYISRYARANDFEDFAEMVSAMLIMSREEFDNQVNLLVNVINGQLEELEEDADDDASVQSDINDLKIELEEAKKGVAFLRQKEAFVVDYFKSEWDIDIYELQQKTTTAMKDIVTNHKTAGK</sequence>
<dbReference type="NCBIfam" id="TIGR04549">
    <property type="entry name" value="LP_HExxH_w_tonB"/>
    <property type="match status" value="1"/>
</dbReference>
<proteinExistence type="predicted"/>
<dbReference type="STRING" id="1150368.SAMN02927921_02585"/>
<evidence type="ECO:0000313" key="1">
    <source>
        <dbReference type="EMBL" id="SFW59482.1"/>
    </source>
</evidence>
<dbReference type="Proteomes" id="UP000182248">
    <property type="component" value="Unassembled WGS sequence"/>
</dbReference>
<reference evidence="1 2" key="1">
    <citation type="submission" date="2016-11" db="EMBL/GenBank/DDBJ databases">
        <authorList>
            <person name="Jaros S."/>
            <person name="Januszkiewicz K."/>
            <person name="Wedrychowicz H."/>
        </authorList>
    </citation>
    <scope>NUCLEOTIDE SEQUENCE [LARGE SCALE GENOMIC DNA]</scope>
    <source>
        <strain evidence="1 2">CGMCC 1.12145</strain>
    </source>
</reference>